<comment type="caution">
    <text evidence="2">The sequence shown here is derived from an EMBL/GenBank/DDBJ whole genome shotgun (WGS) entry which is preliminary data.</text>
</comment>
<dbReference type="VEuPathDB" id="VectorBase:HLOH_051814"/>
<dbReference type="OMA" id="ICRRRMI"/>
<proteinExistence type="predicted"/>
<dbReference type="EMBL" id="JABSTR010001244">
    <property type="protein sequence ID" value="KAH9383744.1"/>
    <property type="molecule type" value="Genomic_DNA"/>
</dbReference>
<evidence type="ECO:0000313" key="3">
    <source>
        <dbReference type="Proteomes" id="UP000821853"/>
    </source>
</evidence>
<gene>
    <name evidence="2" type="ORF">HPB48_025510</name>
</gene>
<dbReference type="Proteomes" id="UP000821853">
    <property type="component" value="Unassembled WGS sequence"/>
</dbReference>
<dbReference type="OrthoDB" id="6509602at2759"/>
<evidence type="ECO:0000313" key="2">
    <source>
        <dbReference type="EMBL" id="KAH9383744.1"/>
    </source>
</evidence>
<dbReference type="Pfam" id="PF03184">
    <property type="entry name" value="DDE_1"/>
    <property type="match status" value="1"/>
</dbReference>
<evidence type="ECO:0000259" key="1">
    <source>
        <dbReference type="Pfam" id="PF03184"/>
    </source>
</evidence>
<accession>A0A9J6H9Z8</accession>
<dbReference type="GO" id="GO:0003676">
    <property type="term" value="F:nucleic acid binding"/>
    <property type="evidence" value="ECO:0007669"/>
    <property type="project" value="InterPro"/>
</dbReference>
<dbReference type="AlphaFoldDB" id="A0A9J6H9Z8"/>
<dbReference type="InterPro" id="IPR004875">
    <property type="entry name" value="DDE_SF_endonuclease_dom"/>
</dbReference>
<name>A0A9J6H9Z8_HAELO</name>
<organism evidence="2 3">
    <name type="scientific">Haemaphysalis longicornis</name>
    <name type="common">Bush tick</name>
    <dbReference type="NCBI Taxonomy" id="44386"/>
    <lineage>
        <taxon>Eukaryota</taxon>
        <taxon>Metazoa</taxon>
        <taxon>Ecdysozoa</taxon>
        <taxon>Arthropoda</taxon>
        <taxon>Chelicerata</taxon>
        <taxon>Arachnida</taxon>
        <taxon>Acari</taxon>
        <taxon>Parasitiformes</taxon>
        <taxon>Ixodida</taxon>
        <taxon>Ixodoidea</taxon>
        <taxon>Ixodidae</taxon>
        <taxon>Haemaphysalinae</taxon>
        <taxon>Haemaphysalis</taxon>
    </lineage>
</organism>
<protein>
    <recommendedName>
        <fullName evidence="1">DDE-1 domain-containing protein</fullName>
    </recommendedName>
</protein>
<reference evidence="2 3" key="1">
    <citation type="journal article" date="2020" name="Cell">
        <title>Large-Scale Comparative Analyses of Tick Genomes Elucidate Their Genetic Diversity and Vector Capacities.</title>
        <authorList>
            <consortium name="Tick Genome and Microbiome Consortium (TIGMIC)"/>
            <person name="Jia N."/>
            <person name="Wang J."/>
            <person name="Shi W."/>
            <person name="Du L."/>
            <person name="Sun Y."/>
            <person name="Zhan W."/>
            <person name="Jiang J.F."/>
            <person name="Wang Q."/>
            <person name="Zhang B."/>
            <person name="Ji P."/>
            <person name="Bell-Sakyi L."/>
            <person name="Cui X.M."/>
            <person name="Yuan T.T."/>
            <person name="Jiang B.G."/>
            <person name="Yang W.F."/>
            <person name="Lam T.T."/>
            <person name="Chang Q.C."/>
            <person name="Ding S.J."/>
            <person name="Wang X.J."/>
            <person name="Zhu J.G."/>
            <person name="Ruan X.D."/>
            <person name="Zhao L."/>
            <person name="Wei J.T."/>
            <person name="Ye R.Z."/>
            <person name="Que T.C."/>
            <person name="Du C.H."/>
            <person name="Zhou Y.H."/>
            <person name="Cheng J.X."/>
            <person name="Dai P.F."/>
            <person name="Guo W.B."/>
            <person name="Han X.H."/>
            <person name="Huang E.J."/>
            <person name="Li L.F."/>
            <person name="Wei W."/>
            <person name="Gao Y.C."/>
            <person name="Liu J.Z."/>
            <person name="Shao H.Z."/>
            <person name="Wang X."/>
            <person name="Wang C.C."/>
            <person name="Yang T.C."/>
            <person name="Huo Q.B."/>
            <person name="Li W."/>
            <person name="Chen H.Y."/>
            <person name="Chen S.E."/>
            <person name="Zhou L.G."/>
            <person name="Ni X.B."/>
            <person name="Tian J.H."/>
            <person name="Sheng Y."/>
            <person name="Liu T."/>
            <person name="Pan Y.S."/>
            <person name="Xia L.Y."/>
            <person name="Li J."/>
            <person name="Zhao F."/>
            <person name="Cao W.C."/>
        </authorList>
    </citation>
    <scope>NUCLEOTIDE SEQUENCE [LARGE SCALE GENOMIC DNA]</scope>
    <source>
        <strain evidence="2">HaeL-2018</strain>
    </source>
</reference>
<sequence>MTRDLFAKWLRESDRDLQRQGRRVLLVIDNCSAHHVQTSLTAVTLFFLRPNTASKVKPLDLGTIRAFDASYMRRVVERLIIAFDFPAPNLPLEFRCIQL</sequence>
<feature type="domain" description="DDE-1" evidence="1">
    <location>
        <begin position="1"/>
        <end position="80"/>
    </location>
</feature>
<keyword evidence="3" id="KW-1185">Reference proteome</keyword>